<keyword evidence="4" id="KW-0547">Nucleotide-binding</keyword>
<feature type="domain" description="ABC transporter" evidence="3">
    <location>
        <begin position="2"/>
        <end position="197"/>
    </location>
</feature>
<dbReference type="PANTHER" id="PTHR42734:SF17">
    <property type="entry name" value="METAL TRANSPORT SYSTEM ATP-BINDING PROTEIN TM_0124-RELATED"/>
    <property type="match status" value="1"/>
</dbReference>
<dbReference type="Gene3D" id="3.40.50.300">
    <property type="entry name" value="P-loop containing nucleotide triphosphate hydrolases"/>
    <property type="match status" value="1"/>
</dbReference>
<dbReference type="InterPro" id="IPR027417">
    <property type="entry name" value="P-loop_NTPase"/>
</dbReference>
<keyword evidence="2" id="KW-0813">Transport</keyword>
<dbReference type="InterPro" id="IPR003439">
    <property type="entry name" value="ABC_transporter-like_ATP-bd"/>
</dbReference>
<organism evidence="4 5">
    <name type="scientific">Enterococcus gallinarum</name>
    <dbReference type="NCBI Taxonomy" id="1353"/>
    <lineage>
        <taxon>Bacteria</taxon>
        <taxon>Bacillati</taxon>
        <taxon>Bacillota</taxon>
        <taxon>Bacilli</taxon>
        <taxon>Lactobacillales</taxon>
        <taxon>Enterococcaceae</taxon>
        <taxon>Enterococcus</taxon>
    </lineage>
</organism>
<dbReference type="CDD" id="cd00267">
    <property type="entry name" value="ABC_ATPase"/>
    <property type="match status" value="1"/>
</dbReference>
<comment type="caution">
    <text evidence="4">The sequence shown here is derived from an EMBL/GenBank/DDBJ whole genome shotgun (WGS) entry which is preliminary data.</text>
</comment>
<keyword evidence="4" id="KW-0067">ATP-binding</keyword>
<dbReference type="PANTHER" id="PTHR42734">
    <property type="entry name" value="METAL TRANSPORT SYSTEM ATP-BINDING PROTEIN TM_0124-RELATED"/>
    <property type="match status" value="1"/>
</dbReference>
<dbReference type="PROSITE" id="PS50893">
    <property type="entry name" value="ABC_TRANSPORTER_2"/>
    <property type="match status" value="1"/>
</dbReference>
<accession>A0AAE4KWY4</accession>
<sequence>MIVIENLFIKEIEKEINCKFEEGITYLKGKNGSGKTLLLDYISGLRNPLPKNSKIINNNSCIYMRQNFTFYSRLTVDEFIHFVEGLTNESKKNFLNLLDTYFPDINFEKYKKKKLGLLSGGERRLVYILSILSIERKWYILDEPFSNLDQETRDILMIIIKTMSREKKANFILTAHENLSLDNLHVLDFSSIINESK</sequence>
<evidence type="ECO:0000313" key="4">
    <source>
        <dbReference type="EMBL" id="MDT2691489.1"/>
    </source>
</evidence>
<evidence type="ECO:0000313" key="5">
    <source>
        <dbReference type="Proteomes" id="UP001183682"/>
    </source>
</evidence>
<evidence type="ECO:0000256" key="2">
    <source>
        <dbReference type="ARBA" id="ARBA00022448"/>
    </source>
</evidence>
<name>A0AAE4KWY4_ENTGA</name>
<dbReference type="GO" id="GO:0005524">
    <property type="term" value="F:ATP binding"/>
    <property type="evidence" value="ECO:0007669"/>
    <property type="project" value="UniProtKB-KW"/>
</dbReference>
<proteinExistence type="inferred from homology"/>
<comment type="similarity">
    <text evidence="1">Belongs to the ABC transporter superfamily.</text>
</comment>
<dbReference type="Proteomes" id="UP001183682">
    <property type="component" value="Unassembled WGS sequence"/>
</dbReference>
<evidence type="ECO:0000256" key="1">
    <source>
        <dbReference type="ARBA" id="ARBA00005417"/>
    </source>
</evidence>
<dbReference type="SUPFAM" id="SSF52540">
    <property type="entry name" value="P-loop containing nucleoside triphosphate hydrolases"/>
    <property type="match status" value="1"/>
</dbReference>
<dbReference type="AlphaFoldDB" id="A0AAE4KWY4"/>
<gene>
    <name evidence="4" type="ORF">P7E30_15030</name>
</gene>
<dbReference type="InterPro" id="IPR050153">
    <property type="entry name" value="Metal_Ion_Import_ABC"/>
</dbReference>
<dbReference type="Pfam" id="PF00005">
    <property type="entry name" value="ABC_tran"/>
    <property type="match status" value="1"/>
</dbReference>
<dbReference type="EMBL" id="JARPZN010000015">
    <property type="protein sequence ID" value="MDT2691489.1"/>
    <property type="molecule type" value="Genomic_DNA"/>
</dbReference>
<evidence type="ECO:0000259" key="3">
    <source>
        <dbReference type="PROSITE" id="PS50893"/>
    </source>
</evidence>
<dbReference type="RefSeq" id="WP_010748141.1">
    <property type="nucleotide sequence ID" value="NZ_JARPZN010000015.1"/>
</dbReference>
<dbReference type="GO" id="GO:0016887">
    <property type="term" value="F:ATP hydrolysis activity"/>
    <property type="evidence" value="ECO:0007669"/>
    <property type="project" value="InterPro"/>
</dbReference>
<reference evidence="4" key="1">
    <citation type="submission" date="2023-03" db="EMBL/GenBank/DDBJ databases">
        <authorList>
            <person name="Shen W."/>
            <person name="Cai J."/>
        </authorList>
    </citation>
    <scope>NUCLEOTIDE SEQUENCE</scope>
    <source>
        <strain evidence="4">K69-2</strain>
    </source>
</reference>
<protein>
    <submittedName>
        <fullName evidence="4">ATP-binding cassette domain-containing protein</fullName>
    </submittedName>
</protein>